<dbReference type="HOGENOM" id="CLU_022800_1_2_9"/>
<protein>
    <recommendedName>
        <fullName evidence="7">ABC3 transporter permease C-terminal domain-containing protein</fullName>
    </recommendedName>
</protein>
<accession>C0CMY7</accession>
<feature type="transmembrane region" description="Helical" evidence="6">
    <location>
        <begin position="232"/>
        <end position="256"/>
    </location>
</feature>
<evidence type="ECO:0000259" key="7">
    <source>
        <dbReference type="Pfam" id="PF02687"/>
    </source>
</evidence>
<feature type="transmembrane region" description="Helical" evidence="6">
    <location>
        <begin position="17"/>
        <end position="39"/>
    </location>
</feature>
<keyword evidence="5 6" id="KW-0472">Membrane</keyword>
<evidence type="ECO:0000313" key="9">
    <source>
        <dbReference type="Proteomes" id="UP000003100"/>
    </source>
</evidence>
<dbReference type="Proteomes" id="UP000003100">
    <property type="component" value="Unassembled WGS sequence"/>
</dbReference>
<keyword evidence="4 6" id="KW-1133">Transmembrane helix</keyword>
<dbReference type="eggNOG" id="COG0577">
    <property type="taxonomic scope" value="Bacteria"/>
</dbReference>
<gene>
    <name evidence="8" type="ORF">RUMHYD_02225</name>
</gene>
<reference evidence="8 9" key="2">
    <citation type="submission" date="2009-02" db="EMBL/GenBank/DDBJ databases">
        <title>Draft genome sequence of Blautia hydrogenotrophica DSM 10507 (Ruminococcus hydrogenotrophicus DSM 10507).</title>
        <authorList>
            <person name="Sudarsanam P."/>
            <person name="Ley R."/>
            <person name="Guruge J."/>
            <person name="Turnbaugh P.J."/>
            <person name="Mahowald M."/>
            <person name="Liep D."/>
            <person name="Gordon J."/>
        </authorList>
    </citation>
    <scope>NUCLEOTIDE SEQUENCE [LARGE SCALE GENOMIC DNA]</scope>
    <source>
        <strain evidence="9">DSM 10507 / JCM 14656 / S5a33</strain>
    </source>
</reference>
<feature type="transmembrane region" description="Helical" evidence="6">
    <location>
        <begin position="615"/>
        <end position="637"/>
    </location>
</feature>
<dbReference type="GeneID" id="86821000"/>
<keyword evidence="3 6" id="KW-0812">Transmembrane</keyword>
<name>C0CMY7_BLAHS</name>
<dbReference type="PATRIC" id="fig|476272.21.peg.1658"/>
<evidence type="ECO:0000256" key="4">
    <source>
        <dbReference type="ARBA" id="ARBA00022989"/>
    </source>
</evidence>
<evidence type="ECO:0000256" key="6">
    <source>
        <dbReference type="PIRNR" id="PIRNR018968"/>
    </source>
</evidence>
<dbReference type="InterPro" id="IPR003838">
    <property type="entry name" value="ABC3_permease_C"/>
</dbReference>
<keyword evidence="2 6" id="KW-1003">Cell membrane</keyword>
<dbReference type="InterPro" id="IPR027022">
    <property type="entry name" value="ABC_permease_BceB-typ"/>
</dbReference>
<dbReference type="RefSeq" id="WP_005949401.1">
    <property type="nucleotide sequence ID" value="NZ_CP136423.1"/>
</dbReference>
<evidence type="ECO:0000256" key="3">
    <source>
        <dbReference type="ARBA" id="ARBA00022692"/>
    </source>
</evidence>
<comment type="similarity">
    <text evidence="6">Belongs to the ABC-4 integral membrane protein family.</text>
</comment>
<dbReference type="AlphaFoldDB" id="C0CMY7"/>
<evidence type="ECO:0000313" key="8">
    <source>
        <dbReference type="EMBL" id="EEG48876.1"/>
    </source>
</evidence>
<feature type="transmembrane region" description="Helical" evidence="6">
    <location>
        <begin position="649"/>
        <end position="673"/>
    </location>
</feature>
<evidence type="ECO:0000256" key="1">
    <source>
        <dbReference type="ARBA" id="ARBA00004651"/>
    </source>
</evidence>
<keyword evidence="9" id="KW-1185">Reference proteome</keyword>
<evidence type="ECO:0000256" key="2">
    <source>
        <dbReference type="ARBA" id="ARBA00022475"/>
    </source>
</evidence>
<feature type="transmembrane region" description="Helical" evidence="6">
    <location>
        <begin position="283"/>
        <end position="306"/>
    </location>
</feature>
<feature type="domain" description="ABC3 transporter permease C-terminal" evidence="7">
    <location>
        <begin position="59"/>
        <end position="170"/>
    </location>
</feature>
<dbReference type="EMBL" id="ACBZ01000119">
    <property type="protein sequence ID" value="EEG48876.1"/>
    <property type="molecule type" value="Genomic_DNA"/>
</dbReference>
<evidence type="ECO:0000256" key="5">
    <source>
        <dbReference type="ARBA" id="ARBA00023136"/>
    </source>
</evidence>
<dbReference type="PANTHER" id="PTHR46795">
    <property type="entry name" value="ABC TRANSPORTER PERMEASE-RELATED-RELATED"/>
    <property type="match status" value="1"/>
</dbReference>
<sequence>MFAKLAWRNVKRSARDYLIYFFTMTFITALMFAFDGLIFSKDVQRMFEMAGIVAVMVGIATFFVLLIISWLINYMVRFMLEKRGKEFGIYLLIGMEKKKISRLYMRENALLGTGAFLAGILLGMLLQQILLSVFYSVVQMDYHLKFGLDKYCVLMTAACYAGCYLLALVRCGRKFRRMNISDLMNAQRKNEEVREKREGWKRWLLPASLLLLVFFGIWLFRGNSWNTGTVLLFLVGLICVIYLFYLGLASYIICYIRKKGRWIYRGENLFLLRQFSSKIKTMWFTMGTLTSLFTLSLLGCSVAMMFHSFQNQVLTEKFPFDVQVYSSNADDNFRKELRVLKRETVMKEHYIYRIYENGTNQANTWLYTNLKTFGDTYRNRDGSPNMDKIYKNEEKIYCDLDTYMKLSDYNQLRRMLGYEPIHLENGEYAIHIKDRVYREAKDFSKGLQIKAGMERLKFAGYYTEPFSQDGHNGGDYLLIVPDAAVGTMRPYYSELVVDIQGKAPSDLSGKLDRLTDDDVMMEIMGNFCSGSDTIVSYYAKNLVVDNLIPEIKYVTSAIIFPMFYIGLVFLCVALTVLSVQQLSDSAKYRFRYGVLGKMGVGKKELSGIVLKQLSGYYLCPVLFAAAISGMIALYVGGKFNFYVGTQTPVFLYFGISLVIFVGIYVVYFVATYVEFRKNIKIW</sequence>
<dbReference type="InterPro" id="IPR052536">
    <property type="entry name" value="ABC-4_Integral_Memb_Prot"/>
</dbReference>
<feature type="transmembrane region" description="Helical" evidence="6">
    <location>
        <begin position="109"/>
        <end position="131"/>
    </location>
</feature>
<feature type="transmembrane region" description="Helical" evidence="6">
    <location>
        <begin position="151"/>
        <end position="169"/>
    </location>
</feature>
<dbReference type="GO" id="GO:0005886">
    <property type="term" value="C:plasma membrane"/>
    <property type="evidence" value="ECO:0007669"/>
    <property type="project" value="UniProtKB-SubCell"/>
</dbReference>
<dbReference type="Pfam" id="PF02687">
    <property type="entry name" value="FtsX"/>
    <property type="match status" value="1"/>
</dbReference>
<proteinExistence type="inferred from homology"/>
<dbReference type="GO" id="GO:0055085">
    <property type="term" value="P:transmembrane transport"/>
    <property type="evidence" value="ECO:0007669"/>
    <property type="project" value="UniProtKB-UniRule"/>
</dbReference>
<keyword evidence="6" id="KW-0813">Transport</keyword>
<feature type="transmembrane region" description="Helical" evidence="6">
    <location>
        <begin position="51"/>
        <end position="76"/>
    </location>
</feature>
<dbReference type="PANTHER" id="PTHR46795:SF3">
    <property type="entry name" value="ABC TRANSPORTER PERMEASE"/>
    <property type="match status" value="1"/>
</dbReference>
<feature type="transmembrane region" description="Helical" evidence="6">
    <location>
        <begin position="203"/>
        <end position="220"/>
    </location>
</feature>
<reference evidence="8 9" key="1">
    <citation type="submission" date="2009-01" db="EMBL/GenBank/DDBJ databases">
        <authorList>
            <person name="Fulton L."/>
            <person name="Clifton S."/>
            <person name="Fulton B."/>
            <person name="Xu J."/>
            <person name="Minx P."/>
            <person name="Pepin K.H."/>
            <person name="Johnson M."/>
            <person name="Bhonagiri V."/>
            <person name="Nash W.E."/>
            <person name="Mardis E.R."/>
            <person name="Wilson R.K."/>
        </authorList>
    </citation>
    <scope>NUCLEOTIDE SEQUENCE [LARGE SCALE GENOMIC DNA]</scope>
    <source>
        <strain evidence="9">DSM 10507 / JCM 14656 / S5a33</strain>
    </source>
</reference>
<comment type="subcellular location">
    <subcellularLocation>
        <location evidence="1 6">Cell membrane</location>
        <topology evidence="1 6">Multi-pass membrane protein</topology>
    </subcellularLocation>
</comment>
<organism evidence="8 9">
    <name type="scientific">Blautia hydrogenotrophica (strain DSM 10507 / JCM 14656 / S5a33)</name>
    <name type="common">Ruminococcus hydrogenotrophicus</name>
    <dbReference type="NCBI Taxonomy" id="476272"/>
    <lineage>
        <taxon>Bacteria</taxon>
        <taxon>Bacillati</taxon>
        <taxon>Bacillota</taxon>
        <taxon>Clostridia</taxon>
        <taxon>Lachnospirales</taxon>
        <taxon>Lachnospiraceae</taxon>
        <taxon>Blautia</taxon>
    </lineage>
</organism>
<feature type="transmembrane region" description="Helical" evidence="6">
    <location>
        <begin position="558"/>
        <end position="579"/>
    </location>
</feature>
<dbReference type="PIRSF" id="PIRSF018968">
    <property type="entry name" value="ABC_permease_BceB"/>
    <property type="match status" value="1"/>
</dbReference>
<comment type="caution">
    <text evidence="8">The sequence shown here is derived from an EMBL/GenBank/DDBJ whole genome shotgun (WGS) entry which is preliminary data.</text>
</comment>